<feature type="region of interest" description="Disordered" evidence="1">
    <location>
        <begin position="1"/>
        <end position="28"/>
    </location>
</feature>
<gene>
    <name evidence="2" type="ORF">UFOVP551_11</name>
</gene>
<dbReference type="EMBL" id="LR796525">
    <property type="protein sequence ID" value="CAB4149594.1"/>
    <property type="molecule type" value="Genomic_DNA"/>
</dbReference>
<sequence>MAGRPRKIRSDIGTKRTRGEYKNNQDKTGKTVKENAALKGFWIDHKLEDMMLLTSTELDKVIDEWLNKYQATQLKRDKFWWYPTMYYDPKPKPKRTKKVNTSFNSSFVQKKVI</sequence>
<evidence type="ECO:0000313" key="2">
    <source>
        <dbReference type="EMBL" id="CAB4149594.1"/>
    </source>
</evidence>
<protein>
    <submittedName>
        <fullName evidence="2">Uncharacterized protein</fullName>
    </submittedName>
</protein>
<accession>A0A6J5MS09</accession>
<organism evidence="2">
    <name type="scientific">uncultured Caudovirales phage</name>
    <dbReference type="NCBI Taxonomy" id="2100421"/>
    <lineage>
        <taxon>Viruses</taxon>
        <taxon>Duplodnaviria</taxon>
        <taxon>Heunggongvirae</taxon>
        <taxon>Uroviricota</taxon>
        <taxon>Caudoviricetes</taxon>
        <taxon>Peduoviridae</taxon>
        <taxon>Maltschvirus</taxon>
        <taxon>Maltschvirus maltsch</taxon>
    </lineage>
</organism>
<evidence type="ECO:0000256" key="1">
    <source>
        <dbReference type="SAM" id="MobiDB-lite"/>
    </source>
</evidence>
<proteinExistence type="predicted"/>
<feature type="compositionally biased region" description="Basic and acidic residues" evidence="1">
    <location>
        <begin position="8"/>
        <end position="28"/>
    </location>
</feature>
<reference evidence="2" key="1">
    <citation type="submission" date="2020-04" db="EMBL/GenBank/DDBJ databases">
        <authorList>
            <person name="Chiriac C."/>
            <person name="Salcher M."/>
            <person name="Ghai R."/>
            <person name="Kavagutti S V."/>
        </authorList>
    </citation>
    <scope>NUCLEOTIDE SEQUENCE</scope>
</reference>
<name>A0A6J5MS09_9CAUD</name>